<feature type="active site" description="Nucleophile" evidence="11">
    <location>
        <position position="133"/>
    </location>
</feature>
<feature type="binding site" evidence="11">
    <location>
        <begin position="97"/>
        <end position="99"/>
    </location>
    <ligand>
        <name>GTP</name>
        <dbReference type="ChEBI" id="CHEBI:37565"/>
    </ligand>
</feature>
<organism evidence="13 14">
    <name type="scientific">Ilumatobacter coccineus (strain NBRC 103263 / KCTC 29153 / YM16-304)</name>
    <dbReference type="NCBI Taxonomy" id="1313172"/>
    <lineage>
        <taxon>Bacteria</taxon>
        <taxon>Bacillati</taxon>
        <taxon>Actinomycetota</taxon>
        <taxon>Acidimicrobiia</taxon>
        <taxon>Acidimicrobiales</taxon>
        <taxon>Ilumatobacteraceae</taxon>
        <taxon>Ilumatobacter</taxon>
    </lineage>
</organism>
<dbReference type="UniPathway" id="UPA00275">
    <property type="reaction ID" value="UER00400"/>
</dbReference>
<dbReference type="Pfam" id="PF00925">
    <property type="entry name" value="GTP_cyclohydro2"/>
    <property type="match status" value="1"/>
</dbReference>
<evidence type="ECO:0000256" key="1">
    <source>
        <dbReference type="ARBA" id="ARBA00004853"/>
    </source>
</evidence>
<keyword evidence="8 11" id="KW-0342">GTP-binding</keyword>
<dbReference type="CDD" id="cd00641">
    <property type="entry name" value="GTP_cyclohydro2"/>
    <property type="match status" value="1"/>
</dbReference>
<evidence type="ECO:0000256" key="3">
    <source>
        <dbReference type="ARBA" id="ARBA00022619"/>
    </source>
</evidence>
<feature type="binding site" evidence="11">
    <location>
        <position position="74"/>
    </location>
    <ligand>
        <name>GTP</name>
        <dbReference type="ChEBI" id="CHEBI:37565"/>
    </ligand>
</feature>
<dbReference type="GO" id="GO:0005525">
    <property type="term" value="F:GTP binding"/>
    <property type="evidence" value="ECO:0007669"/>
    <property type="project" value="UniProtKB-KW"/>
</dbReference>
<dbReference type="InterPro" id="IPR032677">
    <property type="entry name" value="GTP_cyclohydro_II"/>
</dbReference>
<dbReference type="EMBL" id="AP012057">
    <property type="protein sequence ID" value="BAN01627.1"/>
    <property type="molecule type" value="Genomic_DNA"/>
</dbReference>
<evidence type="ECO:0000256" key="11">
    <source>
        <dbReference type="HAMAP-Rule" id="MF_00179"/>
    </source>
</evidence>
<evidence type="ECO:0000256" key="6">
    <source>
        <dbReference type="ARBA" id="ARBA00022801"/>
    </source>
</evidence>
<evidence type="ECO:0000256" key="2">
    <source>
        <dbReference type="ARBA" id="ARBA00005520"/>
    </source>
</evidence>
<dbReference type="Proteomes" id="UP000011863">
    <property type="component" value="Chromosome"/>
</dbReference>
<evidence type="ECO:0000256" key="8">
    <source>
        <dbReference type="ARBA" id="ARBA00023134"/>
    </source>
</evidence>
<evidence type="ECO:0000259" key="12">
    <source>
        <dbReference type="Pfam" id="PF00925"/>
    </source>
</evidence>
<feature type="binding site" evidence="11">
    <location>
        <position position="58"/>
    </location>
    <ligand>
        <name>Zn(2+)</name>
        <dbReference type="ChEBI" id="CHEBI:29105"/>
        <note>catalytic</note>
    </ligand>
</feature>
<evidence type="ECO:0000256" key="7">
    <source>
        <dbReference type="ARBA" id="ARBA00022833"/>
    </source>
</evidence>
<dbReference type="InterPro" id="IPR000926">
    <property type="entry name" value="RibA"/>
</dbReference>
<feature type="binding site" evidence="11">
    <location>
        <begin position="53"/>
        <end position="57"/>
    </location>
    <ligand>
        <name>GTP</name>
        <dbReference type="ChEBI" id="CHEBI:37565"/>
    </ligand>
</feature>
<dbReference type="PANTHER" id="PTHR21327">
    <property type="entry name" value="GTP CYCLOHYDROLASE II-RELATED"/>
    <property type="match status" value="1"/>
</dbReference>
<comment type="similarity">
    <text evidence="11">Belongs to the GTP cyclohydrolase II family.</text>
</comment>
<reference evidence="13 14" key="1">
    <citation type="journal article" date="2013" name="Int. J. Syst. Evol. Microbiol.">
        <title>Ilumatobacter nonamiense sp. nov. and Ilumatobacter coccineum sp. nov., isolated from seashore sand.</title>
        <authorList>
            <person name="Matsumoto A."/>
            <person name="Kasai H."/>
            <person name="Matsuo Y."/>
            <person name="Shizuri Y."/>
            <person name="Ichikawa N."/>
            <person name="Fujita N."/>
            <person name="Omura S."/>
            <person name="Takahashi Y."/>
        </authorList>
    </citation>
    <scope>NUCLEOTIDE SEQUENCE [LARGE SCALE GENOMIC DNA]</scope>
    <source>
        <strain evidence="14">NBRC 103263 / KCTC 29153 / YM16-304</strain>
    </source>
</reference>
<dbReference type="GO" id="GO:0005829">
    <property type="term" value="C:cytosol"/>
    <property type="evidence" value="ECO:0007669"/>
    <property type="project" value="TreeGrafter"/>
</dbReference>
<dbReference type="InterPro" id="IPR036144">
    <property type="entry name" value="RibA-like_sf"/>
</dbReference>
<gene>
    <name evidence="11 13" type="primary">ribA</name>
    <name evidence="13" type="ORF">YM304_13130</name>
</gene>
<dbReference type="GO" id="GO:0009231">
    <property type="term" value="P:riboflavin biosynthetic process"/>
    <property type="evidence" value="ECO:0007669"/>
    <property type="project" value="UniProtKB-UniRule"/>
</dbReference>
<evidence type="ECO:0000256" key="9">
    <source>
        <dbReference type="ARBA" id="ARBA00043932"/>
    </source>
</evidence>
<comment type="catalytic activity">
    <reaction evidence="10 11">
        <text>GTP + 4 H2O = 2,5-diamino-6-hydroxy-4-(5-phosphoribosylamino)-pyrimidine + formate + 2 phosphate + 3 H(+)</text>
        <dbReference type="Rhea" id="RHEA:23704"/>
        <dbReference type="ChEBI" id="CHEBI:15377"/>
        <dbReference type="ChEBI" id="CHEBI:15378"/>
        <dbReference type="ChEBI" id="CHEBI:15740"/>
        <dbReference type="ChEBI" id="CHEBI:37565"/>
        <dbReference type="ChEBI" id="CHEBI:43474"/>
        <dbReference type="ChEBI" id="CHEBI:58614"/>
        <dbReference type="EC" id="3.5.4.25"/>
    </reaction>
</comment>
<dbReference type="NCBIfam" id="TIGR00505">
    <property type="entry name" value="ribA"/>
    <property type="match status" value="1"/>
</dbReference>
<dbReference type="AlphaFoldDB" id="A0A6C7E3T5"/>
<dbReference type="EC" id="3.5.4.25" evidence="11"/>
<dbReference type="HAMAP" id="MF_00179">
    <property type="entry name" value="RibA"/>
    <property type="match status" value="1"/>
</dbReference>
<dbReference type="KEGG" id="aym:YM304_13130"/>
<feature type="binding site" evidence="11">
    <location>
        <position position="71"/>
    </location>
    <ligand>
        <name>Zn(2+)</name>
        <dbReference type="ChEBI" id="CHEBI:29105"/>
        <note>catalytic</note>
    </ligand>
</feature>
<dbReference type="Gene3D" id="3.40.50.10990">
    <property type="entry name" value="GTP cyclohydrolase II"/>
    <property type="match status" value="1"/>
</dbReference>
<comment type="function">
    <text evidence="9 11">Catalyzes the conversion of GTP to 2,5-diamino-6-ribosylamino-4(3H)-pyrimidinone 5'-phosphate (DARP), formate and pyrophosphate.</text>
</comment>
<evidence type="ECO:0000313" key="13">
    <source>
        <dbReference type="EMBL" id="BAN01627.1"/>
    </source>
</evidence>
<feature type="binding site" evidence="11">
    <location>
        <position position="69"/>
    </location>
    <ligand>
        <name>Zn(2+)</name>
        <dbReference type="ChEBI" id="CHEBI:29105"/>
        <note>catalytic</note>
    </ligand>
</feature>
<dbReference type="FunFam" id="3.40.50.10990:FF:000001">
    <property type="entry name" value="Riboflavin biosynthesis protein RibBA"/>
    <property type="match status" value="1"/>
</dbReference>
<feature type="domain" description="GTP cyclohydrolase II" evidence="12">
    <location>
        <begin position="11"/>
        <end position="175"/>
    </location>
</feature>
<keyword evidence="6 11" id="KW-0378">Hydrolase</keyword>
<comment type="cofactor">
    <cofactor evidence="11">
        <name>Zn(2+)</name>
        <dbReference type="ChEBI" id="CHEBI:29105"/>
    </cofactor>
    <text evidence="11">Binds 1 zinc ion per subunit.</text>
</comment>
<proteinExistence type="inferred from homology"/>
<keyword evidence="14" id="KW-1185">Reference proteome</keyword>
<name>A0A6C7E3T5_ILUCY</name>
<evidence type="ECO:0000313" key="14">
    <source>
        <dbReference type="Proteomes" id="UP000011863"/>
    </source>
</evidence>
<comment type="pathway">
    <text evidence="1 11">Cofactor biosynthesis; riboflavin biosynthesis; 5-amino-6-(D-ribitylamino)uracil from GTP: step 1/4.</text>
</comment>
<comment type="similarity">
    <text evidence="2">In the N-terminal section; belongs to the DHBP synthase family.</text>
</comment>
<keyword evidence="5 11" id="KW-0547">Nucleotide-binding</keyword>
<feature type="active site" description="Proton acceptor" evidence="11">
    <location>
        <position position="131"/>
    </location>
</feature>
<feature type="binding site" evidence="11">
    <location>
        <position position="119"/>
    </location>
    <ligand>
        <name>GTP</name>
        <dbReference type="ChEBI" id="CHEBI:37565"/>
    </ligand>
</feature>
<dbReference type="GO" id="GO:0003935">
    <property type="term" value="F:GTP cyclohydrolase II activity"/>
    <property type="evidence" value="ECO:0007669"/>
    <property type="project" value="UniProtKB-UniRule"/>
</dbReference>
<evidence type="ECO:0000256" key="10">
    <source>
        <dbReference type="ARBA" id="ARBA00049295"/>
    </source>
</evidence>
<evidence type="ECO:0000256" key="5">
    <source>
        <dbReference type="ARBA" id="ARBA00022741"/>
    </source>
</evidence>
<sequence length="199" mass="20993">MTATSTPLVERVGDARLPTAHGDFRIVSYRAVDGHEHVAIVEGDPAGRGVLGRLHSECLTGDVLGSRKCDCGDQLAHALDEISNAGRGVVVYLRGHEGRGIGLANKIKAYELQDAGLDTVDANTAQGLPVDARQYDVAAAILVDLGVESVRLMSNNPAKAAGLVEHGVAVDELVPVIVPLHPESEAYLRTKGERLGHVL</sequence>
<protein>
    <recommendedName>
        <fullName evidence="11">GTP cyclohydrolase-2</fullName>
        <ecNumber evidence="11">3.5.4.25</ecNumber>
    </recommendedName>
    <alternativeName>
        <fullName evidence="11">GTP cyclohydrolase II</fullName>
    </alternativeName>
</protein>
<dbReference type="PANTHER" id="PTHR21327:SF18">
    <property type="entry name" value="3,4-DIHYDROXY-2-BUTANONE 4-PHOSPHATE SYNTHASE"/>
    <property type="match status" value="1"/>
</dbReference>
<feature type="binding site" evidence="11">
    <location>
        <position position="159"/>
    </location>
    <ligand>
        <name>GTP</name>
        <dbReference type="ChEBI" id="CHEBI:37565"/>
    </ligand>
</feature>
<keyword evidence="3 11" id="KW-0686">Riboflavin biosynthesis</keyword>
<feature type="binding site" evidence="11">
    <location>
        <position position="154"/>
    </location>
    <ligand>
        <name>GTP</name>
        <dbReference type="ChEBI" id="CHEBI:37565"/>
    </ligand>
</feature>
<keyword evidence="4 11" id="KW-0479">Metal-binding</keyword>
<evidence type="ECO:0000256" key="4">
    <source>
        <dbReference type="ARBA" id="ARBA00022723"/>
    </source>
</evidence>
<dbReference type="GO" id="GO:0008270">
    <property type="term" value="F:zinc ion binding"/>
    <property type="evidence" value="ECO:0007669"/>
    <property type="project" value="UniProtKB-UniRule"/>
</dbReference>
<accession>A0A6C7E3T5</accession>
<keyword evidence="7 11" id="KW-0862">Zinc</keyword>
<dbReference type="NCBIfam" id="NF001591">
    <property type="entry name" value="PRK00393.1"/>
    <property type="match status" value="1"/>
</dbReference>
<dbReference type="SUPFAM" id="SSF142695">
    <property type="entry name" value="RibA-like"/>
    <property type="match status" value="1"/>
</dbReference>
<dbReference type="GO" id="GO:0008686">
    <property type="term" value="F:3,4-dihydroxy-2-butanone-4-phosphate synthase activity"/>
    <property type="evidence" value="ECO:0007669"/>
    <property type="project" value="TreeGrafter"/>
</dbReference>
<dbReference type="OrthoDB" id="9793111at2"/>